<dbReference type="InterPro" id="IPR013105">
    <property type="entry name" value="TPR_2"/>
</dbReference>
<dbReference type="InterPro" id="IPR011990">
    <property type="entry name" value="TPR-like_helical_dom_sf"/>
</dbReference>
<evidence type="ECO:0000256" key="10">
    <source>
        <dbReference type="SAM" id="Phobius"/>
    </source>
</evidence>
<evidence type="ECO:0000256" key="8">
    <source>
        <dbReference type="ARBA" id="ARBA00023136"/>
    </source>
</evidence>
<dbReference type="Proteomes" id="UP000789845">
    <property type="component" value="Unassembled WGS sequence"/>
</dbReference>
<dbReference type="InterPro" id="IPR022764">
    <property type="entry name" value="Peptidase_S54_rhomboid_dom"/>
</dbReference>
<evidence type="ECO:0000259" key="11">
    <source>
        <dbReference type="Pfam" id="PF01694"/>
    </source>
</evidence>
<feature type="domain" description="Peptidase S54 rhomboid" evidence="11">
    <location>
        <begin position="222"/>
        <end position="354"/>
    </location>
</feature>
<feature type="transmembrane region" description="Helical" evidence="10">
    <location>
        <begin position="287"/>
        <end position="307"/>
    </location>
</feature>
<dbReference type="SUPFAM" id="SSF144091">
    <property type="entry name" value="Rhomboid-like"/>
    <property type="match status" value="1"/>
</dbReference>
<feature type="transmembrane region" description="Helical" evidence="10">
    <location>
        <begin position="367"/>
        <end position="385"/>
    </location>
</feature>
<evidence type="ECO:0000256" key="2">
    <source>
        <dbReference type="ARBA" id="ARBA00009045"/>
    </source>
</evidence>
<dbReference type="PROSITE" id="PS50005">
    <property type="entry name" value="TPR"/>
    <property type="match status" value="2"/>
</dbReference>
<dbReference type="Pfam" id="PF13181">
    <property type="entry name" value="TPR_8"/>
    <property type="match status" value="1"/>
</dbReference>
<evidence type="ECO:0000256" key="6">
    <source>
        <dbReference type="ARBA" id="ARBA00022803"/>
    </source>
</evidence>
<dbReference type="Gene3D" id="1.25.40.10">
    <property type="entry name" value="Tetratricopeptide repeat domain"/>
    <property type="match status" value="1"/>
</dbReference>
<keyword evidence="5 12" id="KW-0378">Hydrolase</keyword>
<comment type="caution">
    <text evidence="12">The sequence shown here is derived from an EMBL/GenBank/DDBJ whole genome shotgun (WGS) entry which is preliminary data.</text>
</comment>
<keyword evidence="8 10" id="KW-0472">Membrane</keyword>
<dbReference type="AlphaFoldDB" id="A0A9C7GBF9"/>
<evidence type="ECO:0000313" key="12">
    <source>
        <dbReference type="EMBL" id="CAG9609369.1"/>
    </source>
</evidence>
<keyword evidence="3 10" id="KW-0812">Transmembrane</keyword>
<dbReference type="InterPro" id="IPR050925">
    <property type="entry name" value="Rhomboid_protease_S54"/>
</dbReference>
<evidence type="ECO:0000256" key="5">
    <source>
        <dbReference type="ARBA" id="ARBA00022801"/>
    </source>
</evidence>
<dbReference type="SMART" id="SM00028">
    <property type="entry name" value="TPR"/>
    <property type="match status" value="2"/>
</dbReference>
<organism evidence="12 13">
    <name type="scientific">Pseudoneobacillus rhizosphaerae</name>
    <dbReference type="NCBI Taxonomy" id="2880968"/>
    <lineage>
        <taxon>Bacteria</taxon>
        <taxon>Bacillati</taxon>
        <taxon>Bacillota</taxon>
        <taxon>Bacilli</taxon>
        <taxon>Bacillales</taxon>
        <taxon>Bacillaceae</taxon>
        <taxon>Pseudoneobacillus</taxon>
    </lineage>
</organism>
<dbReference type="Pfam" id="PF07719">
    <property type="entry name" value="TPR_2"/>
    <property type="match status" value="1"/>
</dbReference>
<evidence type="ECO:0000256" key="7">
    <source>
        <dbReference type="ARBA" id="ARBA00022989"/>
    </source>
</evidence>
<evidence type="ECO:0000256" key="9">
    <source>
        <dbReference type="PROSITE-ProRule" id="PRU00339"/>
    </source>
</evidence>
<dbReference type="PANTHER" id="PTHR43731:SF14">
    <property type="entry name" value="PRESENILIN-ASSOCIATED RHOMBOID-LIKE PROTEIN, MITOCHONDRIAL"/>
    <property type="match status" value="1"/>
</dbReference>
<keyword evidence="7 10" id="KW-1133">Transmembrane helix</keyword>
<name>A0A9C7GBF9_9BACI</name>
<feature type="transmembrane region" description="Helical" evidence="10">
    <location>
        <begin position="314"/>
        <end position="332"/>
    </location>
</feature>
<dbReference type="EMBL" id="CAKJTG010000018">
    <property type="protein sequence ID" value="CAG9609369.1"/>
    <property type="molecule type" value="Genomic_DNA"/>
</dbReference>
<sequence>MEEEYTFWTLAHYFVKDENYRILHISKEQKEIWLENPDSKELPIIRLINCILDWSSWLERDLQLTGMNGENIRKQKFKKNLHILNIYISPNLPVDDYEHRLSQLGQFNQTHIQVLIMSRESYQTVIDKLQMIFNKRIPIAREIEHEISPIQIDNLKKETLQLSVKKVQTEKNIFTFGKPIMTYVFIAVQIFIFLLLEFNGGSENSSTLVEFGAKFNPLILEGEWWRFISPIFLHIGFLHLLMNTLGLYFLGTAVEKIYGSFRFLWIYLFAGVIGSIASFAFSPNLSAGASGAIYGCFGALLYMGLIFPKLFFRTLGKNVITILGLNIIISFTVPNIDMAGHLGGLVGGFVATGVVHFPKKKKIGSQALFFFMSLVLTISLLFYGFNRPAAFQSEDSILQLAQEYVKEKEYEKSYQLLFDYLDEGRNHSEYFYFQLSYVEVQLKMYDEAREHLVKTINLKPDFHEAHFNLALVLLQQHEYEAAKKHAKRALDLAPENKNYQEIFESIQ</sequence>
<dbReference type="SUPFAM" id="SSF48452">
    <property type="entry name" value="TPR-like"/>
    <property type="match status" value="1"/>
</dbReference>
<dbReference type="Pfam" id="PF01694">
    <property type="entry name" value="Rhomboid"/>
    <property type="match status" value="1"/>
</dbReference>
<evidence type="ECO:0000256" key="1">
    <source>
        <dbReference type="ARBA" id="ARBA00004141"/>
    </source>
</evidence>
<feature type="transmembrane region" description="Helical" evidence="10">
    <location>
        <begin position="180"/>
        <end position="198"/>
    </location>
</feature>
<dbReference type="GO" id="GO:0004252">
    <property type="term" value="F:serine-type endopeptidase activity"/>
    <property type="evidence" value="ECO:0007669"/>
    <property type="project" value="InterPro"/>
</dbReference>
<gene>
    <name evidence="12" type="primary">gluP</name>
    <name evidence="12" type="ORF">NEOCIP111885_03111</name>
</gene>
<feature type="repeat" description="TPR" evidence="9">
    <location>
        <begin position="429"/>
        <end position="462"/>
    </location>
</feature>
<proteinExistence type="inferred from homology"/>
<feature type="transmembrane region" description="Helical" evidence="10">
    <location>
        <begin position="231"/>
        <end position="251"/>
    </location>
</feature>
<evidence type="ECO:0000313" key="13">
    <source>
        <dbReference type="Proteomes" id="UP000789845"/>
    </source>
</evidence>
<keyword evidence="4" id="KW-0677">Repeat</keyword>
<dbReference type="EC" id="3.4.21.105" evidence="12"/>
<keyword evidence="13" id="KW-1185">Reference proteome</keyword>
<dbReference type="PANTHER" id="PTHR43731">
    <property type="entry name" value="RHOMBOID PROTEASE"/>
    <property type="match status" value="1"/>
</dbReference>
<dbReference type="InterPro" id="IPR035952">
    <property type="entry name" value="Rhomboid-like_sf"/>
</dbReference>
<comment type="similarity">
    <text evidence="2">Belongs to the peptidase S54 family.</text>
</comment>
<feature type="repeat" description="TPR" evidence="9">
    <location>
        <begin position="463"/>
        <end position="496"/>
    </location>
</feature>
<protein>
    <submittedName>
        <fullName evidence="12">Rhomboid protease GluP</fullName>
        <ecNumber evidence="12">3.4.21.105</ecNumber>
    </submittedName>
</protein>
<reference evidence="12" key="1">
    <citation type="submission" date="2021-10" db="EMBL/GenBank/DDBJ databases">
        <authorList>
            <person name="Criscuolo A."/>
        </authorList>
    </citation>
    <scope>NUCLEOTIDE SEQUENCE</scope>
    <source>
        <strain evidence="12">CIP111885</strain>
    </source>
</reference>
<comment type="subcellular location">
    <subcellularLocation>
        <location evidence="1">Membrane</location>
        <topology evidence="1">Multi-pass membrane protein</topology>
    </subcellularLocation>
</comment>
<dbReference type="Gene3D" id="1.20.1540.10">
    <property type="entry name" value="Rhomboid-like"/>
    <property type="match status" value="1"/>
</dbReference>
<evidence type="ECO:0000256" key="4">
    <source>
        <dbReference type="ARBA" id="ARBA00022737"/>
    </source>
</evidence>
<accession>A0A9C7GBF9</accession>
<dbReference type="InterPro" id="IPR019734">
    <property type="entry name" value="TPR_rpt"/>
</dbReference>
<dbReference type="RefSeq" id="WP_230497602.1">
    <property type="nucleotide sequence ID" value="NZ_CAKJTG010000018.1"/>
</dbReference>
<dbReference type="GO" id="GO:0016020">
    <property type="term" value="C:membrane"/>
    <property type="evidence" value="ECO:0007669"/>
    <property type="project" value="UniProtKB-SubCell"/>
</dbReference>
<feature type="transmembrane region" description="Helical" evidence="10">
    <location>
        <begin position="263"/>
        <end position="281"/>
    </location>
</feature>
<keyword evidence="6 9" id="KW-0802">TPR repeat</keyword>
<keyword evidence="12" id="KW-0645">Protease</keyword>
<evidence type="ECO:0000256" key="3">
    <source>
        <dbReference type="ARBA" id="ARBA00022692"/>
    </source>
</evidence>
<dbReference type="GO" id="GO:0006508">
    <property type="term" value="P:proteolysis"/>
    <property type="evidence" value="ECO:0007669"/>
    <property type="project" value="UniProtKB-KW"/>
</dbReference>